<evidence type="ECO:0000256" key="1">
    <source>
        <dbReference type="SAM" id="MobiDB-lite"/>
    </source>
</evidence>
<evidence type="ECO:0000313" key="3">
    <source>
        <dbReference type="Proteomes" id="UP000245119"/>
    </source>
</evidence>
<organism evidence="2 3">
    <name type="scientific">Pomacea canaliculata</name>
    <name type="common">Golden apple snail</name>
    <dbReference type="NCBI Taxonomy" id="400727"/>
    <lineage>
        <taxon>Eukaryota</taxon>
        <taxon>Metazoa</taxon>
        <taxon>Spiralia</taxon>
        <taxon>Lophotrochozoa</taxon>
        <taxon>Mollusca</taxon>
        <taxon>Gastropoda</taxon>
        <taxon>Caenogastropoda</taxon>
        <taxon>Architaenioglossa</taxon>
        <taxon>Ampullarioidea</taxon>
        <taxon>Ampullariidae</taxon>
        <taxon>Pomacea</taxon>
    </lineage>
</organism>
<feature type="region of interest" description="Disordered" evidence="1">
    <location>
        <begin position="1"/>
        <end position="26"/>
    </location>
</feature>
<dbReference type="EMBL" id="PZQS01000009">
    <property type="protein sequence ID" value="PVD24473.1"/>
    <property type="molecule type" value="Genomic_DNA"/>
</dbReference>
<evidence type="ECO:0000313" key="2">
    <source>
        <dbReference type="EMBL" id="PVD24473.1"/>
    </source>
</evidence>
<feature type="region of interest" description="Disordered" evidence="1">
    <location>
        <begin position="38"/>
        <end position="62"/>
    </location>
</feature>
<name>A0A2T7NTK0_POMCA</name>
<sequence>MDPRSSVRRVAVGDSSGHNAANVPLVVRPEARRNSLDVSRFRRSSLSQMDSNGRNVTGSSVTAPRRISLSDLSRIVDGAWPAFRRSSLSDGKGGFFAPKTR</sequence>
<reference evidence="2 3" key="1">
    <citation type="submission" date="2018-04" db="EMBL/GenBank/DDBJ databases">
        <title>The genome of golden apple snail Pomacea canaliculata provides insight into stress tolerance and invasive adaptation.</title>
        <authorList>
            <person name="Liu C."/>
            <person name="Liu B."/>
            <person name="Ren Y."/>
            <person name="Zhang Y."/>
            <person name="Wang H."/>
            <person name="Li S."/>
            <person name="Jiang F."/>
            <person name="Yin L."/>
            <person name="Zhang G."/>
            <person name="Qian W."/>
            <person name="Fan W."/>
        </authorList>
    </citation>
    <scope>NUCLEOTIDE SEQUENCE [LARGE SCALE GENOMIC DNA]</scope>
    <source>
        <strain evidence="2">SZHN2017</strain>
        <tissue evidence="2">Muscle</tissue>
    </source>
</reference>
<proteinExistence type="predicted"/>
<comment type="caution">
    <text evidence="2">The sequence shown here is derived from an EMBL/GenBank/DDBJ whole genome shotgun (WGS) entry which is preliminary data.</text>
</comment>
<protein>
    <submittedName>
        <fullName evidence="2">Uncharacterized protein</fullName>
    </submittedName>
</protein>
<dbReference type="Proteomes" id="UP000245119">
    <property type="component" value="Linkage Group LG9"/>
</dbReference>
<accession>A0A2T7NTK0</accession>
<dbReference type="OrthoDB" id="288203at2759"/>
<gene>
    <name evidence="2" type="ORF">C0Q70_14956</name>
</gene>
<feature type="compositionally biased region" description="Polar residues" evidence="1">
    <location>
        <begin position="44"/>
        <end position="62"/>
    </location>
</feature>
<keyword evidence="3" id="KW-1185">Reference proteome</keyword>
<dbReference type="AlphaFoldDB" id="A0A2T7NTK0"/>